<evidence type="ECO:0008006" key="4">
    <source>
        <dbReference type="Google" id="ProtNLM"/>
    </source>
</evidence>
<dbReference type="Gene3D" id="2.120.10.70">
    <property type="entry name" value="Fucose-specific lectin"/>
    <property type="match status" value="1"/>
</dbReference>
<feature type="region of interest" description="Disordered" evidence="1">
    <location>
        <begin position="1"/>
        <end position="25"/>
    </location>
</feature>
<keyword evidence="3" id="KW-1185">Reference proteome</keyword>
<name>A0A4R3NDG1_9HYPH</name>
<reference evidence="2 3" key="1">
    <citation type="submission" date="2019-03" db="EMBL/GenBank/DDBJ databases">
        <title>Freshwater and sediment microbial communities from various areas in North America, analyzing microbe dynamics in response to fracking.</title>
        <authorList>
            <person name="Lamendella R."/>
        </authorList>
    </citation>
    <scope>NUCLEOTIDE SEQUENCE [LARGE SCALE GENOMIC DNA]</scope>
    <source>
        <strain evidence="2 3">175.2</strain>
    </source>
</reference>
<feature type="compositionally biased region" description="Polar residues" evidence="1">
    <location>
        <begin position="7"/>
        <end position="25"/>
    </location>
</feature>
<dbReference type="EMBL" id="SMAR01000104">
    <property type="protein sequence ID" value="TCT26615.1"/>
    <property type="molecule type" value="Genomic_DNA"/>
</dbReference>
<protein>
    <recommendedName>
        <fullName evidence="4">Exo-alpha-sialidase</fullName>
    </recommendedName>
</protein>
<evidence type="ECO:0000256" key="1">
    <source>
        <dbReference type="SAM" id="MobiDB-lite"/>
    </source>
</evidence>
<evidence type="ECO:0000313" key="2">
    <source>
        <dbReference type="EMBL" id="TCT26615.1"/>
    </source>
</evidence>
<accession>A0A4R3NDG1</accession>
<dbReference type="Proteomes" id="UP000295097">
    <property type="component" value="Unassembled WGS sequence"/>
</dbReference>
<dbReference type="AlphaFoldDB" id="A0A4R3NDG1"/>
<sequence>MTEKNDPTAQRATSSRLNSTDPGWTVPSQVSNMVTAAGPGCASINGVDWVIWQGKADNAIYYTCWTGSAWSEPAAIPSAFTSTDPAITVYNNQIYVAWKTTTGGRIALSSFNGEEWMDPPISVSASGLYTGPGLASYDGKLYIAWNSENGSNIINYSWFDGFNLYAPRATNSIYPPPCHGHGFLNPYSHGSK</sequence>
<proteinExistence type="predicted"/>
<dbReference type="SUPFAM" id="SSF89372">
    <property type="entry name" value="Fucose-specific lectin"/>
    <property type="match status" value="1"/>
</dbReference>
<gene>
    <name evidence="2" type="ORF">EDC90_11042</name>
</gene>
<dbReference type="OrthoDB" id="6443106at2"/>
<evidence type="ECO:0000313" key="3">
    <source>
        <dbReference type="Proteomes" id="UP000295097"/>
    </source>
</evidence>
<organism evidence="2 3">
    <name type="scientific">Martelella mediterranea</name>
    <dbReference type="NCBI Taxonomy" id="293089"/>
    <lineage>
        <taxon>Bacteria</taxon>
        <taxon>Pseudomonadati</taxon>
        <taxon>Pseudomonadota</taxon>
        <taxon>Alphaproteobacteria</taxon>
        <taxon>Hyphomicrobiales</taxon>
        <taxon>Aurantimonadaceae</taxon>
        <taxon>Martelella</taxon>
    </lineage>
</organism>
<comment type="caution">
    <text evidence="2">The sequence shown here is derived from an EMBL/GenBank/DDBJ whole genome shotgun (WGS) entry which is preliminary data.</text>
</comment>